<feature type="compositionally biased region" description="Low complexity" evidence="10">
    <location>
        <begin position="453"/>
        <end position="473"/>
    </location>
</feature>
<feature type="compositionally biased region" description="Low complexity" evidence="10">
    <location>
        <begin position="307"/>
        <end position="326"/>
    </location>
</feature>
<keyword evidence="11" id="KW-0812">Transmembrane</keyword>
<evidence type="ECO:0000256" key="1">
    <source>
        <dbReference type="ARBA" id="ARBA00004589"/>
    </source>
</evidence>
<reference evidence="14 15" key="1">
    <citation type="submission" date="2019-06" db="EMBL/GenBank/DDBJ databases">
        <title>Genome Sequence of the Brown Rot Fungal Pathogen Monilinia laxa.</title>
        <authorList>
            <person name="De Miccolis Angelini R.M."/>
            <person name="Landi L."/>
            <person name="Abate D."/>
            <person name="Pollastro S."/>
            <person name="Romanazzi G."/>
            <person name="Faretra F."/>
        </authorList>
    </citation>
    <scope>NUCLEOTIDE SEQUENCE [LARGE SCALE GENOMIC DNA]</scope>
    <source>
        <strain evidence="14 15">Mlax316</strain>
    </source>
</reference>
<feature type="region of interest" description="Disordered" evidence="10">
    <location>
        <begin position="142"/>
        <end position="172"/>
    </location>
</feature>
<feature type="compositionally biased region" description="Pro residues" evidence="10">
    <location>
        <begin position="631"/>
        <end position="642"/>
    </location>
</feature>
<sequence>MIFFYCSVILWFSTFVNTQSLSDEISSFPSCSDSCIETATNSLGCSVGDYSCICANESGTSTQSPIILSAISCIQDACSLIDANTTVKVVGQICVLINDPTSSTASSSSSSKTSSSSSSSSSFTTSSKISITSSSATTTTTSVSMTSTSVTTMPTSTSAEPSIASMSSSSSSEKGVSNVAIAIIIVAAVTFLLMLAVGARLLWKRRANQEDSSRRDKFTNMEEGGGKARKPVDLQGTDSQIFKWGGIGVRKSIRVQTERITSYITPISPKTRSRSDSWGEPRGLLASVDENLRGVGHSPGPVGSIDTSPVRWPSTSTTSSPTSPEMTEPRGVLFPAHHYYSNSQSRESLPPILPALDLPSITLSTTSRPNTPRQASPKTPPPPRVPVKSIGRLDRPYSEFSHQTPTSPLTIGISYEAPRSLSVSESIFYPLCFSNRSRHSIVSMPKTPPTSNQYTSNQYSSPPSSPVQSPSAQSFHTFGARYSTHSQASISTFQTFTTSPQDITDAPPLPTIPSIYPISTCTPISYSLPPTTSLTVDETSLITDEASLTNEEISTADESTQYHHIKQTSISKIKPKMVYISNTPGISVHSDSINPPSPKKHDTPPPAPTSTLTSTSTPKNPFTTPTNPFTNPAPPPPPPPSTPTLKPQPAIAIKSVIDRFNNLSSTNTEPSSILPPAKLKPATQEPFQAVAEKKKFQEPQEDMRMHGQGSVDLGERVTNWVLEFGVGAGGYFDEEAGWSVCLSSANCIYYGKSGSQRECWNWSWAFARMQRWVLISLMDIHWRISFLQIYVDTRE</sequence>
<keyword evidence="11" id="KW-1133">Transmembrane helix</keyword>
<protein>
    <recommendedName>
        <fullName evidence="13">CFEM domain-containing protein</fullName>
    </recommendedName>
</protein>
<dbReference type="GO" id="GO:0005576">
    <property type="term" value="C:extracellular region"/>
    <property type="evidence" value="ECO:0007669"/>
    <property type="project" value="UniProtKB-SubCell"/>
</dbReference>
<dbReference type="GO" id="GO:0098552">
    <property type="term" value="C:side of membrane"/>
    <property type="evidence" value="ECO:0007669"/>
    <property type="project" value="UniProtKB-KW"/>
</dbReference>
<evidence type="ECO:0000256" key="3">
    <source>
        <dbReference type="ARBA" id="ARBA00010031"/>
    </source>
</evidence>
<evidence type="ECO:0000256" key="7">
    <source>
        <dbReference type="ARBA" id="ARBA00023157"/>
    </source>
</evidence>
<keyword evidence="5" id="KW-0336">GPI-anchor</keyword>
<evidence type="ECO:0000256" key="11">
    <source>
        <dbReference type="SAM" id="Phobius"/>
    </source>
</evidence>
<feature type="region of interest" description="Disordered" evidence="10">
    <location>
        <begin position="101"/>
        <end position="126"/>
    </location>
</feature>
<evidence type="ECO:0000313" key="15">
    <source>
        <dbReference type="Proteomes" id="UP000326757"/>
    </source>
</evidence>
<evidence type="ECO:0000256" key="6">
    <source>
        <dbReference type="ARBA" id="ARBA00022729"/>
    </source>
</evidence>
<evidence type="ECO:0000313" key="14">
    <source>
        <dbReference type="EMBL" id="KAB8301339.1"/>
    </source>
</evidence>
<feature type="disulfide bond" evidence="9">
    <location>
        <begin position="45"/>
        <end position="52"/>
    </location>
</feature>
<feature type="signal peptide" evidence="12">
    <location>
        <begin position="1"/>
        <end position="18"/>
    </location>
</feature>
<keyword evidence="7 9" id="KW-1015">Disulfide bond</keyword>
<feature type="region of interest" description="Disordered" evidence="10">
    <location>
        <begin position="294"/>
        <end position="330"/>
    </location>
</feature>
<gene>
    <name evidence="14" type="ORF">EYC80_003220</name>
</gene>
<evidence type="ECO:0000256" key="5">
    <source>
        <dbReference type="ARBA" id="ARBA00022622"/>
    </source>
</evidence>
<evidence type="ECO:0000256" key="12">
    <source>
        <dbReference type="SAM" id="SignalP"/>
    </source>
</evidence>
<feature type="compositionally biased region" description="Basic and acidic residues" evidence="10">
    <location>
        <begin position="208"/>
        <end position="232"/>
    </location>
</feature>
<comment type="subcellular location">
    <subcellularLocation>
        <location evidence="1">Membrane</location>
        <topology evidence="1">Lipid-anchor</topology>
        <topology evidence="1">GPI-anchor</topology>
    </subcellularLocation>
    <subcellularLocation>
        <location evidence="2">Secreted</location>
    </subcellularLocation>
</comment>
<dbReference type="InterPro" id="IPR008427">
    <property type="entry name" value="Extracellular_membr_CFEM_dom"/>
</dbReference>
<proteinExistence type="inferred from homology"/>
<accession>A0A5N6KD15</accession>
<evidence type="ECO:0000256" key="2">
    <source>
        <dbReference type="ARBA" id="ARBA00004613"/>
    </source>
</evidence>
<comment type="caution">
    <text evidence="9">Lacks conserved residue(s) required for the propagation of feature annotation.</text>
</comment>
<dbReference type="EMBL" id="VIGI01000004">
    <property type="protein sequence ID" value="KAB8301339.1"/>
    <property type="molecule type" value="Genomic_DNA"/>
</dbReference>
<dbReference type="Proteomes" id="UP000326757">
    <property type="component" value="Unassembled WGS sequence"/>
</dbReference>
<feature type="domain" description="CFEM" evidence="13">
    <location>
        <begin position="1"/>
        <end position="119"/>
    </location>
</feature>
<evidence type="ECO:0000259" key="13">
    <source>
        <dbReference type="PROSITE" id="PS52012"/>
    </source>
</evidence>
<keyword evidence="6 12" id="KW-0732">Signal</keyword>
<keyword evidence="11" id="KW-0472">Membrane</keyword>
<keyword evidence="15" id="KW-1185">Reference proteome</keyword>
<feature type="binding site" description="axial binding residue" evidence="9">
    <location>
        <position position="49"/>
    </location>
    <ligand>
        <name>heme</name>
        <dbReference type="ChEBI" id="CHEBI:30413"/>
    </ligand>
    <ligandPart>
        <name>Fe</name>
        <dbReference type="ChEBI" id="CHEBI:18248"/>
    </ligandPart>
</feature>
<comment type="similarity">
    <text evidence="3">Belongs to the RBT5 family.</text>
</comment>
<keyword evidence="4" id="KW-0964">Secreted</keyword>
<comment type="caution">
    <text evidence="14">The sequence shown here is derived from an EMBL/GenBank/DDBJ whole genome shotgun (WGS) entry which is preliminary data.</text>
</comment>
<feature type="transmembrane region" description="Helical" evidence="11">
    <location>
        <begin position="179"/>
        <end position="203"/>
    </location>
</feature>
<feature type="chain" id="PRO_5024826143" description="CFEM domain-containing protein" evidence="12">
    <location>
        <begin position="19"/>
        <end position="795"/>
    </location>
</feature>
<evidence type="ECO:0000256" key="9">
    <source>
        <dbReference type="PROSITE-ProRule" id="PRU01356"/>
    </source>
</evidence>
<feature type="compositionally biased region" description="Polar residues" evidence="10">
    <location>
        <begin position="362"/>
        <end position="376"/>
    </location>
</feature>
<dbReference type="Pfam" id="PF05730">
    <property type="entry name" value="CFEM"/>
    <property type="match status" value="1"/>
</dbReference>
<feature type="region of interest" description="Disordered" evidence="10">
    <location>
        <begin position="585"/>
        <end position="647"/>
    </location>
</feature>
<dbReference type="GO" id="GO:0046872">
    <property type="term" value="F:metal ion binding"/>
    <property type="evidence" value="ECO:0007669"/>
    <property type="project" value="UniProtKB-UniRule"/>
</dbReference>
<dbReference type="PROSITE" id="PS52012">
    <property type="entry name" value="CFEM"/>
    <property type="match status" value="1"/>
</dbReference>
<feature type="region of interest" description="Disordered" evidence="10">
    <location>
        <begin position="362"/>
        <end position="387"/>
    </location>
</feature>
<keyword evidence="8" id="KW-0449">Lipoprotein</keyword>
<dbReference type="OrthoDB" id="3767534at2759"/>
<keyword evidence="9" id="KW-0349">Heme</keyword>
<keyword evidence="9" id="KW-0408">Iron</keyword>
<evidence type="ECO:0000256" key="10">
    <source>
        <dbReference type="SAM" id="MobiDB-lite"/>
    </source>
</evidence>
<feature type="compositionally biased region" description="Low complexity" evidence="10">
    <location>
        <begin position="609"/>
        <end position="630"/>
    </location>
</feature>
<keyword evidence="9" id="KW-0479">Metal-binding</keyword>
<name>A0A5N6KD15_MONLA</name>
<evidence type="ECO:0000256" key="4">
    <source>
        <dbReference type="ARBA" id="ARBA00022525"/>
    </source>
</evidence>
<feature type="region of interest" description="Disordered" evidence="10">
    <location>
        <begin position="443"/>
        <end position="473"/>
    </location>
</feature>
<dbReference type="AlphaFoldDB" id="A0A5N6KD15"/>
<evidence type="ECO:0000256" key="8">
    <source>
        <dbReference type="ARBA" id="ARBA00023288"/>
    </source>
</evidence>
<feature type="compositionally biased region" description="Polar residues" evidence="10">
    <location>
        <begin position="585"/>
        <end position="594"/>
    </location>
</feature>
<feature type="region of interest" description="Disordered" evidence="10">
    <location>
        <begin position="208"/>
        <end position="233"/>
    </location>
</feature>
<keyword evidence="5" id="KW-0325">Glycoprotein</keyword>
<organism evidence="14 15">
    <name type="scientific">Monilinia laxa</name>
    <name type="common">Brown rot fungus</name>
    <name type="synonym">Sclerotinia laxa</name>
    <dbReference type="NCBI Taxonomy" id="61186"/>
    <lineage>
        <taxon>Eukaryota</taxon>
        <taxon>Fungi</taxon>
        <taxon>Dikarya</taxon>
        <taxon>Ascomycota</taxon>
        <taxon>Pezizomycotina</taxon>
        <taxon>Leotiomycetes</taxon>
        <taxon>Helotiales</taxon>
        <taxon>Sclerotiniaceae</taxon>
        <taxon>Monilinia</taxon>
    </lineage>
</organism>